<proteinExistence type="predicted"/>
<organism evidence="1 2">
    <name type="scientific">Grus japonensis</name>
    <name type="common">Japanese crane</name>
    <name type="synonym">Red-crowned crane</name>
    <dbReference type="NCBI Taxonomy" id="30415"/>
    <lineage>
        <taxon>Eukaryota</taxon>
        <taxon>Metazoa</taxon>
        <taxon>Chordata</taxon>
        <taxon>Craniata</taxon>
        <taxon>Vertebrata</taxon>
        <taxon>Euteleostomi</taxon>
        <taxon>Archelosauria</taxon>
        <taxon>Archosauria</taxon>
        <taxon>Dinosauria</taxon>
        <taxon>Saurischia</taxon>
        <taxon>Theropoda</taxon>
        <taxon>Coelurosauria</taxon>
        <taxon>Aves</taxon>
        <taxon>Neognathae</taxon>
        <taxon>Neoaves</taxon>
        <taxon>Gruiformes</taxon>
        <taxon>Gruidae</taxon>
        <taxon>Grus</taxon>
    </lineage>
</organism>
<sequence length="108" mass="12517">MSCEEWLRTLGLSVLERRRLRGDLMALYGFLRRGSGEGGAELFFLGSGDRTRGNGSKLHQERFRLDIRNHFFTKRVIKRWNRLPRVVVNALSLSVFKGHLDNVLNNMV</sequence>
<dbReference type="EMBL" id="BAAFJT010000002">
    <property type="protein sequence ID" value="GAB0182679.1"/>
    <property type="molecule type" value="Genomic_DNA"/>
</dbReference>
<keyword evidence="2" id="KW-1185">Reference proteome</keyword>
<comment type="caution">
    <text evidence="1">The sequence shown here is derived from an EMBL/GenBank/DDBJ whole genome shotgun (WGS) entry which is preliminary data.</text>
</comment>
<reference evidence="1 2" key="1">
    <citation type="submission" date="2024-06" db="EMBL/GenBank/DDBJ databases">
        <title>The draft genome of Grus japonensis, version 3.</title>
        <authorList>
            <person name="Nabeshima K."/>
            <person name="Suzuki S."/>
            <person name="Onuma M."/>
        </authorList>
    </citation>
    <scope>NUCLEOTIDE SEQUENCE [LARGE SCALE GENOMIC DNA]</scope>
    <source>
        <strain evidence="1 2">451A</strain>
    </source>
</reference>
<dbReference type="AlphaFoldDB" id="A0ABC9WCZ7"/>
<accession>A0ABC9WCZ7</accession>
<protein>
    <recommendedName>
        <fullName evidence="3">Maturase K</fullName>
    </recommendedName>
</protein>
<evidence type="ECO:0000313" key="2">
    <source>
        <dbReference type="Proteomes" id="UP001623348"/>
    </source>
</evidence>
<gene>
    <name evidence="1" type="ORF">GRJ2_000733200</name>
</gene>
<dbReference type="Proteomes" id="UP001623348">
    <property type="component" value="Unassembled WGS sequence"/>
</dbReference>
<evidence type="ECO:0008006" key="3">
    <source>
        <dbReference type="Google" id="ProtNLM"/>
    </source>
</evidence>
<evidence type="ECO:0000313" key="1">
    <source>
        <dbReference type="EMBL" id="GAB0182679.1"/>
    </source>
</evidence>
<name>A0ABC9WCZ7_GRUJA</name>